<keyword evidence="3 4" id="KW-0720">Serine protease</keyword>
<proteinExistence type="inferred from homology"/>
<name>A0A132BBQ3_MOLSC</name>
<sequence>MLARQSRNLSEKQLSLEHFMRSISLTERSSRKREQILRRLSNCNEALGGLSRAAAPFEYSSSEVSNTPSSKIQRSYSQRRRTIADSVHNLLTTHWLDGESMAERDARLLLKSYNKPIAGLEEHFDVWFMVSSDPEAETRWQESGIWVIHKDEYVPLRASVQSSTVTEMELTTLSAGTSNGALAHSINTKSIRFDIIHRNGLVDSLSRTGLWEIKEQGLGNLIWEGAKHAPRHLDIIVQEEKLYWTSDLPRNNSGLQHFISLQQILKDGLLKQEMEKRLLKRCTLAYSLASSFLQLCDGRWSPCAWTCDMISFFYSGDSTLDISRPYLSTRFEESGSPSIVPQESSEFRYRLHPYPHILALGLMLLQIYLASPIENFRIPGHPNNDKNAVYNIDRDLGTALVMLEKCEGNSMKEYNNAIKACLAPQLPIDSSLNEEEFRQKVYTDIVSPLALTLRDGYGNNVENDDWVSRVFSDDPHLQVPAVGNTKLSSVTEKHVNGSSPQPESSSSNNGNNNKINADQWLLELAKSIHPLLNRTSLEKMSPPFNKIINRRGNIKIAILDTGIDLPISALETNEDRLMGWKDWVNGGAEETAYIDQDGHGTHCAGLILKVAPTMDLYVARVFEKEDDRETITPSDLLNRRIAKAIRHAVDEWQVDIISMSFGFENDIDIIESAVDHANTKNTIILAAAGNRGGLSHPAWPARSKKAIGIHASDGFGNKGPFTANPTDGSANFSLPGVDVLSFWPKHLGPDIRVRRSGTSCATAIAAGLAGAVLDLVGLHLSRKESIEHEFETRWPKLQSSDGMRVAFRLMAGGRDGILRAMSYKGLDIQNFAFFAAENIPSFHHDDWLLSRPHLLDRAAHKKTYFLSPNWDILPDTSVRLGSIIAHSTKPTRPLNGGSQLPPSPAPTTATVQDWHLERSKLIEAKVGVWLSFLQFSGIGGDVGYNRDRKDEEVYKCKRLETEHFQPNKKYIFDSLGDSEVKAYIEEGLWKKPVYMITGVKIARGFSVTTEKKKSNGGEGKAGVDTTSIGIPVQVGPEVKVVYTKKEKMTFKKSTDCVFAYRLIKIQSKKGDKFSEDDYNKGTLLHGGEQNDKEENVEQFDENWDVGELLEALNDVKGGLEERVVSEDD</sequence>
<reference evidence="8 9" key="1">
    <citation type="submission" date="2015-10" db="EMBL/GenBank/DDBJ databases">
        <title>Full genome of DAOMC 229536 Phialocephala scopiformis, a fungal endophyte of spruce producing the potent anti-insectan compound rugulosin.</title>
        <authorList>
            <consortium name="DOE Joint Genome Institute"/>
            <person name="Walker A.K."/>
            <person name="Frasz S.L."/>
            <person name="Seifert K.A."/>
            <person name="Miller J.D."/>
            <person name="Mondo S.J."/>
            <person name="Labutti K."/>
            <person name="Lipzen A."/>
            <person name="Dockter R."/>
            <person name="Kennedy M."/>
            <person name="Grigoriev I.V."/>
            <person name="Spatafora J.W."/>
        </authorList>
    </citation>
    <scope>NUCLEOTIDE SEQUENCE [LARGE SCALE GENOMIC DNA]</scope>
    <source>
        <strain evidence="8 9">CBS 120377</strain>
    </source>
</reference>
<evidence type="ECO:0000256" key="2">
    <source>
        <dbReference type="ARBA" id="ARBA00022801"/>
    </source>
</evidence>
<keyword evidence="1 4" id="KW-0645">Protease</keyword>
<evidence type="ECO:0000313" key="8">
    <source>
        <dbReference type="EMBL" id="KUJ09274.1"/>
    </source>
</evidence>
<dbReference type="Pfam" id="PF24476">
    <property type="entry name" value="DUF7580"/>
    <property type="match status" value="1"/>
</dbReference>
<evidence type="ECO:0000259" key="6">
    <source>
        <dbReference type="Pfam" id="PF00082"/>
    </source>
</evidence>
<feature type="region of interest" description="Disordered" evidence="5">
    <location>
        <begin position="889"/>
        <end position="909"/>
    </location>
</feature>
<feature type="active site" description="Charge relay system" evidence="4">
    <location>
        <position position="759"/>
    </location>
</feature>
<dbReference type="InterPro" id="IPR015500">
    <property type="entry name" value="Peptidase_S8_subtilisin-rel"/>
</dbReference>
<feature type="domain" description="DUF7580" evidence="7">
    <location>
        <begin position="227"/>
        <end position="454"/>
    </location>
</feature>
<dbReference type="OrthoDB" id="3565018at2759"/>
<organism evidence="8 9">
    <name type="scientific">Mollisia scopiformis</name>
    <name type="common">Conifer needle endophyte fungus</name>
    <name type="synonym">Phialocephala scopiformis</name>
    <dbReference type="NCBI Taxonomy" id="149040"/>
    <lineage>
        <taxon>Eukaryota</taxon>
        <taxon>Fungi</taxon>
        <taxon>Dikarya</taxon>
        <taxon>Ascomycota</taxon>
        <taxon>Pezizomycotina</taxon>
        <taxon>Leotiomycetes</taxon>
        <taxon>Helotiales</taxon>
        <taxon>Mollisiaceae</taxon>
        <taxon>Mollisia</taxon>
    </lineage>
</organism>
<evidence type="ECO:0000256" key="1">
    <source>
        <dbReference type="ARBA" id="ARBA00022670"/>
    </source>
</evidence>
<evidence type="ECO:0000256" key="5">
    <source>
        <dbReference type="SAM" id="MobiDB-lite"/>
    </source>
</evidence>
<dbReference type="PROSITE" id="PS51892">
    <property type="entry name" value="SUBTILASE"/>
    <property type="match status" value="1"/>
</dbReference>
<evidence type="ECO:0000256" key="4">
    <source>
        <dbReference type="PROSITE-ProRule" id="PRU01240"/>
    </source>
</evidence>
<dbReference type="RefSeq" id="XP_018063629.1">
    <property type="nucleotide sequence ID" value="XM_018213554.1"/>
</dbReference>
<gene>
    <name evidence="8" type="ORF">LY89DRAFT_676086</name>
</gene>
<comment type="similarity">
    <text evidence="4">Belongs to the peptidase S8 family.</text>
</comment>
<dbReference type="AlphaFoldDB" id="A0A132BBQ3"/>
<evidence type="ECO:0000313" key="9">
    <source>
        <dbReference type="Proteomes" id="UP000070700"/>
    </source>
</evidence>
<dbReference type="GO" id="GO:0004252">
    <property type="term" value="F:serine-type endopeptidase activity"/>
    <property type="evidence" value="ECO:0007669"/>
    <property type="project" value="UniProtKB-UniRule"/>
</dbReference>
<dbReference type="InterPro" id="IPR056002">
    <property type="entry name" value="DUF7580"/>
</dbReference>
<dbReference type="PANTHER" id="PTHR35186:SF4">
    <property type="entry name" value="PRION-INHIBITION AND PROPAGATION HELO DOMAIN-CONTAINING PROTEIN"/>
    <property type="match status" value="1"/>
</dbReference>
<accession>A0A132BBQ3</accession>
<dbReference type="InterPro" id="IPR036852">
    <property type="entry name" value="Peptidase_S8/S53_dom_sf"/>
</dbReference>
<feature type="active site" description="Charge relay system" evidence="4">
    <location>
        <position position="560"/>
    </location>
</feature>
<dbReference type="InParanoid" id="A0A132BBQ3"/>
<keyword evidence="2 4" id="KW-0378">Hydrolase</keyword>
<feature type="active site" description="Charge relay system" evidence="4">
    <location>
        <position position="599"/>
    </location>
</feature>
<dbReference type="SUPFAM" id="SSF52743">
    <property type="entry name" value="Subtilisin-like"/>
    <property type="match status" value="1"/>
</dbReference>
<feature type="compositionally biased region" description="Low complexity" evidence="5">
    <location>
        <begin position="496"/>
        <end position="512"/>
    </location>
</feature>
<dbReference type="Gene3D" id="3.40.50.200">
    <property type="entry name" value="Peptidase S8/S53 domain"/>
    <property type="match status" value="1"/>
</dbReference>
<evidence type="ECO:0000256" key="3">
    <source>
        <dbReference type="ARBA" id="ARBA00022825"/>
    </source>
</evidence>
<dbReference type="Proteomes" id="UP000070700">
    <property type="component" value="Unassembled WGS sequence"/>
</dbReference>
<dbReference type="Pfam" id="PF00082">
    <property type="entry name" value="Peptidase_S8"/>
    <property type="match status" value="1"/>
</dbReference>
<evidence type="ECO:0000259" key="7">
    <source>
        <dbReference type="Pfam" id="PF24476"/>
    </source>
</evidence>
<feature type="domain" description="Peptidase S8/S53" evidence="6">
    <location>
        <begin position="553"/>
        <end position="774"/>
    </location>
</feature>
<feature type="compositionally biased region" description="Polar residues" evidence="5">
    <location>
        <begin position="896"/>
        <end position="909"/>
    </location>
</feature>
<dbReference type="GO" id="GO:0006508">
    <property type="term" value="P:proteolysis"/>
    <property type="evidence" value="ECO:0007669"/>
    <property type="project" value="UniProtKB-KW"/>
</dbReference>
<dbReference type="PANTHER" id="PTHR35186">
    <property type="entry name" value="ANK_REP_REGION DOMAIN-CONTAINING PROTEIN"/>
    <property type="match status" value="1"/>
</dbReference>
<protein>
    <submittedName>
        <fullName evidence="8">Uncharacterized protein</fullName>
    </submittedName>
</protein>
<keyword evidence="9" id="KW-1185">Reference proteome</keyword>
<feature type="region of interest" description="Disordered" evidence="5">
    <location>
        <begin position="482"/>
        <end position="512"/>
    </location>
</feature>
<dbReference type="CDD" id="cd00306">
    <property type="entry name" value="Peptidases_S8_S53"/>
    <property type="match status" value="1"/>
</dbReference>
<dbReference type="InterPro" id="IPR000209">
    <property type="entry name" value="Peptidase_S8/S53_dom"/>
</dbReference>
<dbReference type="PRINTS" id="PR00723">
    <property type="entry name" value="SUBTILISIN"/>
</dbReference>
<dbReference type="KEGG" id="psco:LY89DRAFT_676086"/>
<dbReference type="EMBL" id="KQ947432">
    <property type="protein sequence ID" value="KUJ09274.1"/>
    <property type="molecule type" value="Genomic_DNA"/>
</dbReference>
<dbReference type="GeneID" id="28823280"/>